<dbReference type="RefSeq" id="WP_119035817.1">
    <property type="nucleotide sequence ID" value="NZ_QXDC01000003.1"/>
</dbReference>
<reference evidence="1 2" key="1">
    <citation type="submission" date="2018-08" db="EMBL/GenBank/DDBJ databases">
        <title>Genomic Encyclopedia of Type Strains, Phase IV (KMG-IV): sequencing the most valuable type-strain genomes for metagenomic binning, comparative biology and taxonomic classification.</title>
        <authorList>
            <person name="Goeker M."/>
        </authorList>
    </citation>
    <scope>NUCLEOTIDE SEQUENCE [LARGE SCALE GENOMIC DNA]</scope>
    <source>
        <strain evidence="1 2">DSM 25527</strain>
    </source>
</reference>
<dbReference type="AlphaFoldDB" id="A0A397PEG8"/>
<protein>
    <submittedName>
        <fullName evidence="1">Uncharacterized protein</fullName>
    </submittedName>
</protein>
<dbReference type="EMBL" id="QXDC01000003">
    <property type="protein sequence ID" value="RIA44051.1"/>
    <property type="molecule type" value="Genomic_DNA"/>
</dbReference>
<name>A0A397PEG8_9SPHN</name>
<dbReference type="OrthoDB" id="2059848at2"/>
<sequence>MAALTGDRNTPRAQGDVRNGGVAASTTIYAGALVMRNAAGYLVKGATATGLTGVGRAEARVVNDGSAGDVALDYRSGTFRFDNSSSTDAITIAEIGEVCFAVDDHTVAKTDGSAARSPAGFVEMIDDQGVWVRFDEAMLKAWADAAAKPAA</sequence>
<evidence type="ECO:0000313" key="2">
    <source>
        <dbReference type="Proteomes" id="UP000266568"/>
    </source>
</evidence>
<dbReference type="Proteomes" id="UP000266568">
    <property type="component" value="Unassembled WGS sequence"/>
</dbReference>
<organism evidence="1 2">
    <name type="scientific">Hephaestia caeni</name>
    <dbReference type="NCBI Taxonomy" id="645617"/>
    <lineage>
        <taxon>Bacteria</taxon>
        <taxon>Pseudomonadati</taxon>
        <taxon>Pseudomonadota</taxon>
        <taxon>Alphaproteobacteria</taxon>
        <taxon>Sphingomonadales</taxon>
        <taxon>Sphingomonadaceae</taxon>
        <taxon>Hephaestia</taxon>
    </lineage>
</organism>
<gene>
    <name evidence="1" type="ORF">DFR49_2287</name>
</gene>
<accession>A0A397PEG8</accession>
<keyword evidence="2" id="KW-1185">Reference proteome</keyword>
<comment type="caution">
    <text evidence="1">The sequence shown here is derived from an EMBL/GenBank/DDBJ whole genome shotgun (WGS) entry which is preliminary data.</text>
</comment>
<evidence type="ECO:0000313" key="1">
    <source>
        <dbReference type="EMBL" id="RIA44051.1"/>
    </source>
</evidence>
<proteinExistence type="predicted"/>